<evidence type="ECO:0000313" key="10">
    <source>
        <dbReference type="EMBL" id="HFC47262.1"/>
    </source>
</evidence>
<keyword evidence="4 8" id="KW-0812">Transmembrane</keyword>
<dbReference type="NCBIfam" id="TIGR02602">
    <property type="entry name" value="8TM_EpsH"/>
    <property type="match status" value="1"/>
</dbReference>
<evidence type="ECO:0000256" key="3">
    <source>
        <dbReference type="ARBA" id="ARBA00022670"/>
    </source>
</evidence>
<comment type="caution">
    <text evidence="10">The sequence shown here is derived from an EMBL/GenBank/DDBJ whole genome shotgun (WGS) entry which is preliminary data.</text>
</comment>
<evidence type="ECO:0000256" key="4">
    <source>
        <dbReference type="ARBA" id="ARBA00022692"/>
    </source>
</evidence>
<evidence type="ECO:0000256" key="7">
    <source>
        <dbReference type="ARBA" id="ARBA00023136"/>
    </source>
</evidence>
<accession>A0A7V2WT48</accession>
<feature type="transmembrane region" description="Helical" evidence="8">
    <location>
        <begin position="131"/>
        <end position="151"/>
    </location>
</feature>
<feature type="transmembrane region" description="Helical" evidence="8">
    <location>
        <begin position="278"/>
        <end position="303"/>
    </location>
</feature>
<gene>
    <name evidence="10" type="primary">epsI</name>
    <name evidence="10" type="ORF">ENJ63_05195</name>
</gene>
<keyword evidence="6 8" id="KW-1133">Transmembrane helix</keyword>
<reference evidence="10" key="1">
    <citation type="journal article" date="2020" name="mSystems">
        <title>Genome- and Community-Level Interaction Insights into Carbon Utilization and Element Cycling Functions of Hydrothermarchaeota in Hydrothermal Sediment.</title>
        <authorList>
            <person name="Zhou Z."/>
            <person name="Liu Y."/>
            <person name="Xu W."/>
            <person name="Pan J."/>
            <person name="Luo Z.H."/>
            <person name="Li M."/>
        </authorList>
    </citation>
    <scope>NUCLEOTIDE SEQUENCE [LARGE SCALE GENOMIC DNA]</scope>
    <source>
        <strain evidence="10">HyVt-503</strain>
    </source>
</reference>
<evidence type="ECO:0000256" key="1">
    <source>
        <dbReference type="ARBA" id="ARBA00004651"/>
    </source>
</evidence>
<comment type="subcellular location">
    <subcellularLocation>
        <location evidence="1">Cell membrane</location>
        <topology evidence="1">Multi-pass membrane protein</topology>
    </subcellularLocation>
</comment>
<evidence type="ECO:0000259" key="9">
    <source>
        <dbReference type="Pfam" id="PF11984"/>
    </source>
</evidence>
<dbReference type="InterPro" id="IPR013426">
    <property type="entry name" value="EpsH-like"/>
</dbReference>
<dbReference type="NCBIfam" id="TIGR02914">
    <property type="entry name" value="EpsI_fam"/>
    <property type="match status" value="1"/>
</dbReference>
<dbReference type="InterPro" id="IPR026392">
    <property type="entry name" value="Exo/Archaeosortase_dom"/>
</dbReference>
<dbReference type="Proteomes" id="UP000885797">
    <property type="component" value="Unassembled WGS sequence"/>
</dbReference>
<evidence type="ECO:0000256" key="6">
    <source>
        <dbReference type="ARBA" id="ARBA00022989"/>
    </source>
</evidence>
<proteinExistence type="predicted"/>
<keyword evidence="2" id="KW-1003">Cell membrane</keyword>
<feature type="transmembrane region" description="Helical" evidence="8">
    <location>
        <begin position="198"/>
        <end position="221"/>
    </location>
</feature>
<dbReference type="InterPro" id="IPR014263">
    <property type="entry name" value="Methanolan_biosynth_EpsI"/>
</dbReference>
<dbReference type="GO" id="GO:0008233">
    <property type="term" value="F:peptidase activity"/>
    <property type="evidence" value="ECO:0007669"/>
    <property type="project" value="UniProtKB-KW"/>
</dbReference>
<dbReference type="EMBL" id="DRND01000415">
    <property type="protein sequence ID" value="HFC47262.1"/>
    <property type="molecule type" value="Genomic_DNA"/>
</dbReference>
<keyword evidence="7 8" id="KW-0472">Membrane</keyword>
<evidence type="ECO:0000256" key="2">
    <source>
        <dbReference type="ARBA" id="ARBA00022475"/>
    </source>
</evidence>
<dbReference type="GO" id="GO:0005886">
    <property type="term" value="C:plasma membrane"/>
    <property type="evidence" value="ECO:0007669"/>
    <property type="project" value="UniProtKB-SubCell"/>
</dbReference>
<dbReference type="InterPro" id="IPR019127">
    <property type="entry name" value="Exosortase"/>
</dbReference>
<feature type="transmembrane region" description="Helical" evidence="8">
    <location>
        <begin position="54"/>
        <end position="76"/>
    </location>
</feature>
<protein>
    <submittedName>
        <fullName evidence="10">EpsI family protein</fullName>
    </submittedName>
</protein>
<dbReference type="AlphaFoldDB" id="A0A7V2WT48"/>
<feature type="transmembrane region" description="Helical" evidence="8">
    <location>
        <begin position="171"/>
        <end position="191"/>
    </location>
</feature>
<sequence length="483" mass="54670">MTLLTTLISYWQILIKWVYDLWDDPNYSHGLLVPFISLYIAWDRRSKWDQRRVAPWAPGLFLVAMGALLYIVGGIAGELFTQRFSFLLTLWGCLLTSLGPNALRPFFFPLVYLIFSVPLPYILYDSIGFPLKLIASSSATWFLHLIGVPIYREGNLLYLPNMVLEVVDACSGIRSLMSILALSVVVAWYMHKDIWRRILTCLMAIPVVLFTNSLRIVITGILAVKLPKYAFGFFHSFEGELLFLVGVALLLGLSFIIKRKGGALTEDKKVDEIKGALIPAPHGSLGLLAQFIAPLVILSGFWVTNVANRVEPVSLKMPLAAFPKKIGQFVEVDEEEMPPRVLEVLGVDSYILRAYKDPNGYVLWLYIGYFEDQKEGAMIHSPKHCYPGSGWSPIRSDVVTLDVDALGTGEKQRIKINEYLLQKGESRKMVYYWYQSRGRVIANEYVDRFYMILDSILRRRSDGALVRISGAVDPEGRQKVVLL</sequence>
<organism evidence="10">
    <name type="scientific">Dissulfuribacter thermophilus</name>
    <dbReference type="NCBI Taxonomy" id="1156395"/>
    <lineage>
        <taxon>Bacteria</taxon>
        <taxon>Pseudomonadati</taxon>
        <taxon>Thermodesulfobacteriota</taxon>
        <taxon>Dissulfuribacteria</taxon>
        <taxon>Dissulfuribacterales</taxon>
        <taxon>Dissulfuribacteraceae</taxon>
        <taxon>Dissulfuribacter</taxon>
    </lineage>
</organism>
<evidence type="ECO:0000256" key="5">
    <source>
        <dbReference type="ARBA" id="ARBA00022801"/>
    </source>
</evidence>
<keyword evidence="5" id="KW-0378">Hydrolase</keyword>
<feature type="non-terminal residue" evidence="10">
    <location>
        <position position="483"/>
    </location>
</feature>
<dbReference type="Pfam" id="PF11984">
    <property type="entry name" value="DUF3485"/>
    <property type="match status" value="1"/>
</dbReference>
<keyword evidence="3" id="KW-0645">Protease</keyword>
<name>A0A7V2WT48_9BACT</name>
<dbReference type="GO" id="GO:0006508">
    <property type="term" value="P:proteolysis"/>
    <property type="evidence" value="ECO:0007669"/>
    <property type="project" value="UniProtKB-KW"/>
</dbReference>
<feature type="transmembrane region" description="Helical" evidence="8">
    <location>
        <begin position="26"/>
        <end position="42"/>
    </location>
</feature>
<dbReference type="NCBIfam" id="TIGR04178">
    <property type="entry name" value="exo_archaeo"/>
    <property type="match status" value="1"/>
</dbReference>
<evidence type="ECO:0000256" key="8">
    <source>
        <dbReference type="SAM" id="Phobius"/>
    </source>
</evidence>
<feature type="domain" description="Methanolan biosynthesis EpsI" evidence="9">
    <location>
        <begin position="293"/>
        <end position="476"/>
    </location>
</feature>
<dbReference type="Pfam" id="PF09721">
    <property type="entry name" value="Exosortase_EpsH"/>
    <property type="match status" value="1"/>
</dbReference>
<feature type="transmembrane region" description="Helical" evidence="8">
    <location>
        <begin position="241"/>
        <end position="257"/>
    </location>
</feature>
<feature type="transmembrane region" description="Helical" evidence="8">
    <location>
        <begin position="106"/>
        <end position="124"/>
    </location>
</feature>